<feature type="region of interest" description="Disordered" evidence="1">
    <location>
        <begin position="1"/>
        <end position="58"/>
    </location>
</feature>
<organism evidence="2 3">
    <name type="scientific">Seminavis robusta</name>
    <dbReference type="NCBI Taxonomy" id="568900"/>
    <lineage>
        <taxon>Eukaryota</taxon>
        <taxon>Sar</taxon>
        <taxon>Stramenopiles</taxon>
        <taxon>Ochrophyta</taxon>
        <taxon>Bacillariophyta</taxon>
        <taxon>Bacillariophyceae</taxon>
        <taxon>Bacillariophycidae</taxon>
        <taxon>Naviculales</taxon>
        <taxon>Naviculaceae</taxon>
        <taxon>Seminavis</taxon>
    </lineage>
</organism>
<evidence type="ECO:0000256" key="1">
    <source>
        <dbReference type="SAM" id="MobiDB-lite"/>
    </source>
</evidence>
<keyword evidence="3" id="KW-1185">Reference proteome</keyword>
<reference evidence="2" key="1">
    <citation type="submission" date="2020-06" db="EMBL/GenBank/DDBJ databases">
        <authorList>
            <consortium name="Plant Systems Biology data submission"/>
        </authorList>
    </citation>
    <scope>NUCLEOTIDE SEQUENCE</scope>
    <source>
        <strain evidence="2">D6</strain>
    </source>
</reference>
<dbReference type="AlphaFoldDB" id="A0A9N8ELU0"/>
<feature type="compositionally biased region" description="Pro residues" evidence="1">
    <location>
        <begin position="1"/>
        <end position="45"/>
    </location>
</feature>
<gene>
    <name evidence="2" type="ORF">SEMRO_1300_G260720.1</name>
</gene>
<proteinExistence type="predicted"/>
<evidence type="ECO:0000313" key="2">
    <source>
        <dbReference type="EMBL" id="CAB9522414.1"/>
    </source>
</evidence>
<name>A0A9N8ELU0_9STRA</name>
<dbReference type="EMBL" id="CAICTM010001298">
    <property type="protein sequence ID" value="CAB9522414.1"/>
    <property type="molecule type" value="Genomic_DNA"/>
</dbReference>
<protein>
    <submittedName>
        <fullName evidence="2">Uncharacterized protein</fullName>
    </submittedName>
</protein>
<evidence type="ECO:0000313" key="3">
    <source>
        <dbReference type="Proteomes" id="UP001153069"/>
    </source>
</evidence>
<feature type="compositionally biased region" description="Polar residues" evidence="1">
    <location>
        <begin position="46"/>
        <end position="58"/>
    </location>
</feature>
<sequence>MAHAPPEPTPVPTPQPSPGPTPMPSLPPSPRPTKVPTLRPTPGPSENPTLQPSFTPSESPSDMACSLLFASVEAIYYVVFLQDAAAASDLDLEDSFTSADAAIEKEACDPVVLDATVQGRMTQRRLQGTTGNTVAIIVESLQVNNDFMFQINAAKTNFLSAFNAHPAMQRNSLEAVDIVTSLPTPSPT</sequence>
<comment type="caution">
    <text evidence="2">The sequence shown here is derived from an EMBL/GenBank/DDBJ whole genome shotgun (WGS) entry which is preliminary data.</text>
</comment>
<dbReference type="Proteomes" id="UP001153069">
    <property type="component" value="Unassembled WGS sequence"/>
</dbReference>
<accession>A0A9N8ELU0</accession>